<dbReference type="CDD" id="cd16145">
    <property type="entry name" value="ARS_like"/>
    <property type="match status" value="1"/>
</dbReference>
<evidence type="ECO:0000313" key="4">
    <source>
        <dbReference type="EMBL" id="QDT65509.1"/>
    </source>
</evidence>
<dbReference type="EMBL" id="CP036316">
    <property type="protein sequence ID" value="QDT65509.1"/>
    <property type="molecule type" value="Genomic_DNA"/>
</dbReference>
<feature type="region of interest" description="Disordered" evidence="1">
    <location>
        <begin position="468"/>
        <end position="493"/>
    </location>
</feature>
<dbReference type="KEGG" id="chya:V22_27630"/>
<dbReference type="InterPro" id="IPR017850">
    <property type="entry name" value="Alkaline_phosphatase_core_sf"/>
</dbReference>
<dbReference type="InterPro" id="IPR000917">
    <property type="entry name" value="Sulfatase_N"/>
</dbReference>
<keyword evidence="4" id="KW-0378">Hydrolase</keyword>
<feature type="domain" description="Sulfatase N-terminal" evidence="3">
    <location>
        <begin position="27"/>
        <end position="371"/>
    </location>
</feature>
<name>A0A517TAV5_9PLAN</name>
<dbReference type="PANTHER" id="PTHR43751">
    <property type="entry name" value="SULFATASE"/>
    <property type="match status" value="1"/>
</dbReference>
<dbReference type="PANTHER" id="PTHR43751:SF3">
    <property type="entry name" value="SULFATASE N-TERMINAL DOMAIN-CONTAINING PROTEIN"/>
    <property type="match status" value="1"/>
</dbReference>
<feature type="chain" id="PRO_5021731297" evidence="2">
    <location>
        <begin position="24"/>
        <end position="493"/>
    </location>
</feature>
<dbReference type="InterPro" id="IPR052701">
    <property type="entry name" value="GAG_Ulvan_Degrading_Sulfatases"/>
</dbReference>
<dbReference type="AlphaFoldDB" id="A0A517TAV5"/>
<dbReference type="Gene3D" id="3.40.720.10">
    <property type="entry name" value="Alkaline Phosphatase, subunit A"/>
    <property type="match status" value="1"/>
</dbReference>
<dbReference type="Gene3D" id="3.30.1120.10">
    <property type="match status" value="1"/>
</dbReference>
<organism evidence="4 5">
    <name type="scientific">Calycomorphotria hydatis</name>
    <dbReference type="NCBI Taxonomy" id="2528027"/>
    <lineage>
        <taxon>Bacteria</taxon>
        <taxon>Pseudomonadati</taxon>
        <taxon>Planctomycetota</taxon>
        <taxon>Planctomycetia</taxon>
        <taxon>Planctomycetales</taxon>
        <taxon>Planctomycetaceae</taxon>
        <taxon>Calycomorphotria</taxon>
    </lineage>
</organism>
<sequence precursor="true">MTLRIFACLMLSLGFLLPTTAGAADKPNIIFILADDLGFGDLGCYGSELIQTPHLDQMAAEGMRFRNFYAGATVCAPSRCVLMTGKHTGRGTVRGNSRKEIQTLTDEDVTVAERLKDAGYATALCGKWGLGEVALAGNPNKQGFDYFYGYLNQRHAHNYYPPFLRRNSEKVMLNNTPHPDWNNTRAEKGSDNDGAGYSIEKNDYSHDLIMQEATAWIDKHYQEPFFLYLSLTIPHANNEANRGLRNGQEVPDYGPYTDKDWADPDKGQAAMITRMDADVGRLFDQLAKLGIDQNTLVIFTSDNGPHKEGGNSLELFNPGGPLRGIKRDLYEGGIRVPCIARWPGKIAENSITDHISYFGDFMATACELADVPVPDDDLQSISFVPTLLGKGNQPEHDYLYWEFFEQGGRQAVRFGNWKAVRQPGFDGPIELYDLSSDIGEANNIADEHPELVERASKMMAEAHVDHENWPAPMQKPGSRARKTPPAAKVPFPF</sequence>
<reference evidence="4 5" key="1">
    <citation type="submission" date="2019-02" db="EMBL/GenBank/DDBJ databases">
        <title>Deep-cultivation of Planctomycetes and their phenomic and genomic characterization uncovers novel biology.</title>
        <authorList>
            <person name="Wiegand S."/>
            <person name="Jogler M."/>
            <person name="Boedeker C."/>
            <person name="Pinto D."/>
            <person name="Vollmers J."/>
            <person name="Rivas-Marin E."/>
            <person name="Kohn T."/>
            <person name="Peeters S.H."/>
            <person name="Heuer A."/>
            <person name="Rast P."/>
            <person name="Oberbeckmann S."/>
            <person name="Bunk B."/>
            <person name="Jeske O."/>
            <person name="Meyerdierks A."/>
            <person name="Storesund J.E."/>
            <person name="Kallscheuer N."/>
            <person name="Luecker S."/>
            <person name="Lage O.M."/>
            <person name="Pohl T."/>
            <person name="Merkel B.J."/>
            <person name="Hornburger P."/>
            <person name="Mueller R.-W."/>
            <person name="Bruemmer F."/>
            <person name="Labrenz M."/>
            <person name="Spormann A.M."/>
            <person name="Op den Camp H."/>
            <person name="Overmann J."/>
            <person name="Amann R."/>
            <person name="Jetten M.S.M."/>
            <person name="Mascher T."/>
            <person name="Medema M.H."/>
            <person name="Devos D.P."/>
            <person name="Kaster A.-K."/>
            <person name="Ovreas L."/>
            <person name="Rohde M."/>
            <person name="Galperin M.Y."/>
            <person name="Jogler C."/>
        </authorList>
    </citation>
    <scope>NUCLEOTIDE SEQUENCE [LARGE SCALE GENOMIC DNA]</scope>
    <source>
        <strain evidence="4 5">V22</strain>
    </source>
</reference>
<dbReference type="Proteomes" id="UP000319976">
    <property type="component" value="Chromosome"/>
</dbReference>
<dbReference type="SUPFAM" id="SSF53649">
    <property type="entry name" value="Alkaline phosphatase-like"/>
    <property type="match status" value="1"/>
</dbReference>
<protein>
    <submittedName>
        <fullName evidence="4">Arylsulfatase</fullName>
        <ecNumber evidence="4">3.1.6.1</ecNumber>
    </submittedName>
</protein>
<evidence type="ECO:0000256" key="1">
    <source>
        <dbReference type="SAM" id="MobiDB-lite"/>
    </source>
</evidence>
<evidence type="ECO:0000313" key="5">
    <source>
        <dbReference type="Proteomes" id="UP000319976"/>
    </source>
</evidence>
<keyword evidence="2" id="KW-0732">Signal</keyword>
<keyword evidence="5" id="KW-1185">Reference proteome</keyword>
<dbReference type="GO" id="GO:0004065">
    <property type="term" value="F:arylsulfatase activity"/>
    <property type="evidence" value="ECO:0007669"/>
    <property type="project" value="UniProtKB-EC"/>
</dbReference>
<evidence type="ECO:0000256" key="2">
    <source>
        <dbReference type="SAM" id="SignalP"/>
    </source>
</evidence>
<dbReference type="EC" id="3.1.6.1" evidence="4"/>
<gene>
    <name evidence="4" type="primary">atsA_22</name>
    <name evidence="4" type="ORF">V22_27630</name>
</gene>
<dbReference type="Pfam" id="PF00884">
    <property type="entry name" value="Sulfatase"/>
    <property type="match status" value="1"/>
</dbReference>
<feature type="signal peptide" evidence="2">
    <location>
        <begin position="1"/>
        <end position="23"/>
    </location>
</feature>
<accession>A0A517TAV5</accession>
<evidence type="ECO:0000259" key="3">
    <source>
        <dbReference type="Pfam" id="PF00884"/>
    </source>
</evidence>
<proteinExistence type="predicted"/>